<gene>
    <name evidence="2" type="ORF">GCM10007874_12380</name>
</gene>
<protein>
    <submittedName>
        <fullName evidence="2">Membrane protein</fullName>
    </submittedName>
</protein>
<feature type="transmembrane region" description="Helical" evidence="1">
    <location>
        <begin position="112"/>
        <end position="133"/>
    </location>
</feature>
<dbReference type="Gene3D" id="1.20.120.1630">
    <property type="match status" value="1"/>
</dbReference>
<feature type="transmembrane region" description="Helical" evidence="1">
    <location>
        <begin position="39"/>
        <end position="58"/>
    </location>
</feature>
<dbReference type="InterPro" id="IPR010721">
    <property type="entry name" value="UstE-like"/>
</dbReference>
<feature type="transmembrane region" description="Helical" evidence="1">
    <location>
        <begin position="6"/>
        <end position="27"/>
    </location>
</feature>
<comment type="caution">
    <text evidence="2">The sequence shown here is derived from an EMBL/GenBank/DDBJ whole genome shotgun (WGS) entry which is preliminary data.</text>
</comment>
<keyword evidence="1" id="KW-0472">Membrane</keyword>
<dbReference type="EMBL" id="BSPC01000009">
    <property type="protein sequence ID" value="GLS18222.1"/>
    <property type="molecule type" value="Genomic_DNA"/>
</dbReference>
<organism evidence="2 3">
    <name type="scientific">Labrys miyagiensis</name>
    <dbReference type="NCBI Taxonomy" id="346912"/>
    <lineage>
        <taxon>Bacteria</taxon>
        <taxon>Pseudomonadati</taxon>
        <taxon>Pseudomonadota</taxon>
        <taxon>Alphaproteobacteria</taxon>
        <taxon>Hyphomicrobiales</taxon>
        <taxon>Xanthobacteraceae</taxon>
        <taxon>Labrys</taxon>
    </lineage>
</organism>
<dbReference type="PANTHER" id="PTHR32251:SF17">
    <property type="entry name" value="STEROID 5-ALPHA REDUCTASE C-TERMINAL DOMAIN-CONTAINING PROTEIN"/>
    <property type="match status" value="1"/>
</dbReference>
<feature type="transmembrane region" description="Helical" evidence="1">
    <location>
        <begin position="64"/>
        <end position="81"/>
    </location>
</feature>
<feature type="transmembrane region" description="Helical" evidence="1">
    <location>
        <begin position="196"/>
        <end position="218"/>
    </location>
</feature>
<accession>A0ABQ6CIX1</accession>
<dbReference type="RefSeq" id="WP_284311035.1">
    <property type="nucleotide sequence ID" value="NZ_BSPC01000009.1"/>
</dbReference>
<name>A0ABQ6CIX1_9HYPH</name>
<evidence type="ECO:0000256" key="1">
    <source>
        <dbReference type="SAM" id="Phobius"/>
    </source>
</evidence>
<keyword evidence="1" id="KW-0812">Transmembrane</keyword>
<proteinExistence type="predicted"/>
<dbReference type="Pfam" id="PF06966">
    <property type="entry name" value="DUF1295"/>
    <property type="match status" value="1"/>
</dbReference>
<keyword evidence="1" id="KW-1133">Transmembrane helix</keyword>
<dbReference type="PROSITE" id="PS50244">
    <property type="entry name" value="S5A_REDUCTASE"/>
    <property type="match status" value="1"/>
</dbReference>
<sequence length="272" mass="29766">MTVLSVITWLAGTGLFLCLTMACAWLVQRRTGKSGWADVAWTMGLGIAGAVLALAPLGGTPEPLRQGLVAALALLWALRLGGHILRRTLSSGEDPRYHQLAQEWGEAFPRRLFWFLQLQAVCSLLLAASVLLAGHSPGPLRWNDIAGVALLLAAIAGEGLSDLQLARFRANPANGKRVCNEGLWSLSRHPNYFFEWLAWLAYPLIAIDFGGGYSWGWLALSGPAFMYWLLVHVSGVPPLEAHMLRSRGQAYRAYQAKVNAFFPAFPVKESSR</sequence>
<evidence type="ECO:0000313" key="2">
    <source>
        <dbReference type="EMBL" id="GLS18222.1"/>
    </source>
</evidence>
<reference evidence="3" key="1">
    <citation type="journal article" date="2019" name="Int. J. Syst. Evol. Microbiol.">
        <title>The Global Catalogue of Microorganisms (GCM) 10K type strain sequencing project: providing services to taxonomists for standard genome sequencing and annotation.</title>
        <authorList>
            <consortium name="The Broad Institute Genomics Platform"/>
            <consortium name="The Broad Institute Genome Sequencing Center for Infectious Disease"/>
            <person name="Wu L."/>
            <person name="Ma J."/>
        </authorList>
    </citation>
    <scope>NUCLEOTIDE SEQUENCE [LARGE SCALE GENOMIC DNA]</scope>
    <source>
        <strain evidence="3">NBRC 101365</strain>
    </source>
</reference>
<dbReference type="PANTHER" id="PTHR32251">
    <property type="entry name" value="3-OXO-5-ALPHA-STEROID 4-DEHYDROGENASE"/>
    <property type="match status" value="1"/>
</dbReference>
<keyword evidence="3" id="KW-1185">Reference proteome</keyword>
<dbReference type="Proteomes" id="UP001156882">
    <property type="component" value="Unassembled WGS sequence"/>
</dbReference>
<evidence type="ECO:0000313" key="3">
    <source>
        <dbReference type="Proteomes" id="UP001156882"/>
    </source>
</evidence>